<dbReference type="HOGENOM" id="CLU_1157969_0_0_1"/>
<dbReference type="Proteomes" id="UP000026961">
    <property type="component" value="Chromosome 1"/>
</dbReference>
<evidence type="ECO:0000313" key="3">
    <source>
        <dbReference type="Proteomes" id="UP000026961"/>
    </source>
</evidence>
<keyword evidence="3" id="KW-1185">Reference proteome</keyword>
<protein>
    <submittedName>
        <fullName evidence="2">Uncharacterized protein</fullName>
    </submittedName>
</protein>
<feature type="compositionally biased region" description="Polar residues" evidence="1">
    <location>
        <begin position="1"/>
        <end position="13"/>
    </location>
</feature>
<sequence length="255" mass="27484">MKSVTDTTNSTDASFVRFTGVGGDETRANPKPSRRRHGRRAPRRRRRHAASSPVARLLPYSSPGPCAKGGGAASTLHAATRGAPAPSIQAPSVVRRYCSAGGGYAAVRPARGASPLQVPSLVRRYGSTTGATATATPAAGVPALHRASPLPLFVPRRAYVSPRRRRVYSSEEYSSDEYSSDGYSSGQEYKYVEDCQVAKVMDHQLRRIEKVEAGLKQLGWFQIITVSLLGLVTYQCHSEVSRLDKEVAAPKSESP</sequence>
<name>A0A0D9Y502_9ORYZ</name>
<reference evidence="2" key="2">
    <citation type="submission" date="2015-04" db="UniProtKB">
        <authorList>
            <consortium name="EnsemblPlants"/>
        </authorList>
    </citation>
    <scope>IDENTIFICATION</scope>
</reference>
<feature type="region of interest" description="Disordered" evidence="1">
    <location>
        <begin position="1"/>
        <end position="75"/>
    </location>
</feature>
<reference evidence="2" key="3">
    <citation type="submission" date="2018-05" db="EMBL/GenBank/DDBJ databases">
        <title>OgluRS3 (Oryza glumaepatula Reference Sequence Version 3).</title>
        <authorList>
            <person name="Zhang J."/>
            <person name="Kudrna D."/>
            <person name="Lee S."/>
            <person name="Talag J."/>
            <person name="Welchert J."/>
            <person name="Wing R.A."/>
        </authorList>
    </citation>
    <scope>NUCLEOTIDE SEQUENCE [LARGE SCALE GENOMIC DNA]</scope>
</reference>
<dbReference type="AlphaFoldDB" id="A0A0D9Y502"/>
<dbReference type="EnsemblPlants" id="OGLUM01G07770.1">
    <property type="protein sequence ID" value="OGLUM01G07770.1"/>
    <property type="gene ID" value="OGLUM01G07770"/>
</dbReference>
<dbReference type="Gramene" id="OGLUM01G07770.1">
    <property type="protein sequence ID" value="OGLUM01G07770.1"/>
    <property type="gene ID" value="OGLUM01G07770"/>
</dbReference>
<evidence type="ECO:0000256" key="1">
    <source>
        <dbReference type="SAM" id="MobiDB-lite"/>
    </source>
</evidence>
<organism evidence="2">
    <name type="scientific">Oryza glumipatula</name>
    <dbReference type="NCBI Taxonomy" id="40148"/>
    <lineage>
        <taxon>Eukaryota</taxon>
        <taxon>Viridiplantae</taxon>
        <taxon>Streptophyta</taxon>
        <taxon>Embryophyta</taxon>
        <taxon>Tracheophyta</taxon>
        <taxon>Spermatophyta</taxon>
        <taxon>Magnoliopsida</taxon>
        <taxon>Liliopsida</taxon>
        <taxon>Poales</taxon>
        <taxon>Poaceae</taxon>
        <taxon>BOP clade</taxon>
        <taxon>Oryzoideae</taxon>
        <taxon>Oryzeae</taxon>
        <taxon>Oryzinae</taxon>
        <taxon>Oryza</taxon>
    </lineage>
</organism>
<evidence type="ECO:0000313" key="2">
    <source>
        <dbReference type="EnsemblPlants" id="OGLUM01G07770.1"/>
    </source>
</evidence>
<accession>A0A0D9Y502</accession>
<feature type="compositionally biased region" description="Basic residues" evidence="1">
    <location>
        <begin position="32"/>
        <end position="49"/>
    </location>
</feature>
<proteinExistence type="predicted"/>
<reference evidence="2" key="1">
    <citation type="submission" date="2013-08" db="EMBL/GenBank/DDBJ databases">
        <title>Oryza genome evolution.</title>
        <authorList>
            <person name="Wing R.A."/>
            <person name="Panaud O."/>
            <person name="Oliveira A.C."/>
        </authorList>
    </citation>
    <scope>NUCLEOTIDE SEQUENCE</scope>
</reference>